<feature type="non-terminal residue" evidence="1">
    <location>
        <position position="1"/>
    </location>
</feature>
<evidence type="ECO:0000313" key="1">
    <source>
        <dbReference type="EMBL" id="SVB58134.1"/>
    </source>
</evidence>
<protein>
    <submittedName>
        <fullName evidence="1">Uncharacterized protein</fullName>
    </submittedName>
</protein>
<sequence length="39" mass="4051">VDGGLIEHSDTGVVGRIGFVAPGQNLLQKRSSTITEGIQ</sequence>
<organism evidence="1">
    <name type="scientific">marine metagenome</name>
    <dbReference type="NCBI Taxonomy" id="408172"/>
    <lineage>
        <taxon>unclassified sequences</taxon>
        <taxon>metagenomes</taxon>
        <taxon>ecological metagenomes</taxon>
    </lineage>
</organism>
<accession>A0A382F730</accession>
<dbReference type="AlphaFoldDB" id="A0A382F730"/>
<name>A0A382F730_9ZZZZ</name>
<proteinExistence type="predicted"/>
<dbReference type="EMBL" id="UINC01048063">
    <property type="protein sequence ID" value="SVB58134.1"/>
    <property type="molecule type" value="Genomic_DNA"/>
</dbReference>
<gene>
    <name evidence="1" type="ORF">METZ01_LOCUS210988</name>
</gene>
<reference evidence="1" key="1">
    <citation type="submission" date="2018-05" db="EMBL/GenBank/DDBJ databases">
        <authorList>
            <person name="Lanie J.A."/>
            <person name="Ng W.-L."/>
            <person name="Kazmierczak K.M."/>
            <person name="Andrzejewski T.M."/>
            <person name="Davidsen T.M."/>
            <person name="Wayne K.J."/>
            <person name="Tettelin H."/>
            <person name="Glass J.I."/>
            <person name="Rusch D."/>
            <person name="Podicherti R."/>
            <person name="Tsui H.-C.T."/>
            <person name="Winkler M.E."/>
        </authorList>
    </citation>
    <scope>NUCLEOTIDE SEQUENCE</scope>
</reference>